<dbReference type="EMBL" id="LVJH01000002">
    <property type="protein sequence ID" value="OAB46121.1"/>
    <property type="molecule type" value="Genomic_DNA"/>
</dbReference>
<proteinExistence type="predicted"/>
<evidence type="ECO:0000313" key="2">
    <source>
        <dbReference type="EMBL" id="OAB46121.1"/>
    </source>
</evidence>
<evidence type="ECO:0000256" key="1">
    <source>
        <dbReference type="SAM" id="Phobius"/>
    </source>
</evidence>
<protein>
    <submittedName>
        <fullName evidence="2">Uncharacterized protein</fullName>
    </submittedName>
</protein>
<keyword evidence="3" id="KW-1185">Reference proteome</keyword>
<evidence type="ECO:0000313" key="3">
    <source>
        <dbReference type="Proteomes" id="UP000076967"/>
    </source>
</evidence>
<feature type="transmembrane region" description="Helical" evidence="1">
    <location>
        <begin position="7"/>
        <end position="25"/>
    </location>
</feature>
<dbReference type="Proteomes" id="UP000076967">
    <property type="component" value="Unassembled WGS sequence"/>
</dbReference>
<keyword evidence="1" id="KW-0812">Transmembrane</keyword>
<sequence length="248" mass="28870">MMMNKKMVLIPILLVMIAVIVYLFYDGKPKPFLEDTQAIKVMNQLYTEGNISEIVDVIPLDSKHVFVPIISGDDHYGMSFWEWDRFQWRLGRIDTKGAPYIWKIDEKDASTHYIVWNMDPEDELSELKYYLIGERDFHSSEDVESYRPRVQMELTTTLQKQKYGVLPFPKDWVELMNGNLRLSRANQLTSLFLMNSPSSSLYIGWIPFGHHGKVTFPENTVNGSSFDSGRINVDFVRILNESELELSK</sequence>
<accession>A0A168NUI7</accession>
<reference evidence="2 3" key="1">
    <citation type="submission" date="2016-03" db="EMBL/GenBank/DDBJ databases">
        <title>Draft genome sequence of Paenibacillus glacialis DSM 22343.</title>
        <authorList>
            <person name="Shin S.-K."/>
            <person name="Yi H."/>
        </authorList>
    </citation>
    <scope>NUCLEOTIDE SEQUENCE [LARGE SCALE GENOMIC DNA]</scope>
    <source>
        <strain evidence="2 3">DSM 22343</strain>
    </source>
</reference>
<name>A0A168NUI7_9BACL</name>
<dbReference type="OrthoDB" id="2452975at2"/>
<organism evidence="2 3">
    <name type="scientific">Paenibacillus glacialis</name>
    <dbReference type="NCBI Taxonomy" id="494026"/>
    <lineage>
        <taxon>Bacteria</taxon>
        <taxon>Bacillati</taxon>
        <taxon>Bacillota</taxon>
        <taxon>Bacilli</taxon>
        <taxon>Bacillales</taxon>
        <taxon>Paenibacillaceae</taxon>
        <taxon>Paenibacillus</taxon>
    </lineage>
</organism>
<keyword evidence="1" id="KW-0472">Membrane</keyword>
<dbReference type="AlphaFoldDB" id="A0A168NUI7"/>
<keyword evidence="1" id="KW-1133">Transmembrane helix</keyword>
<comment type="caution">
    <text evidence="2">The sequence shown here is derived from an EMBL/GenBank/DDBJ whole genome shotgun (WGS) entry which is preliminary data.</text>
</comment>
<dbReference type="RefSeq" id="WP_068527734.1">
    <property type="nucleotide sequence ID" value="NZ_LVJH01000002.1"/>
</dbReference>
<dbReference type="STRING" id="494026.PGLA_01640"/>
<gene>
    <name evidence="2" type="ORF">PGLA_01640</name>
</gene>